<dbReference type="NCBIfam" id="TIGR03423">
    <property type="entry name" value="pbp2_mrdA"/>
    <property type="match status" value="1"/>
</dbReference>
<dbReference type="Gene3D" id="3.90.1310.10">
    <property type="entry name" value="Penicillin-binding protein 2a (Domain 2)"/>
    <property type="match status" value="1"/>
</dbReference>
<dbReference type="PANTHER" id="PTHR30627:SF2">
    <property type="entry name" value="PEPTIDOGLYCAN D,D-TRANSPEPTIDASE MRDA"/>
    <property type="match status" value="1"/>
</dbReference>
<keyword evidence="4" id="KW-0997">Cell inner membrane</keyword>
<evidence type="ECO:0000256" key="10">
    <source>
        <dbReference type="ARBA" id="ARBA00022984"/>
    </source>
</evidence>
<dbReference type="GO" id="GO:0009002">
    <property type="term" value="F:serine-type D-Ala-D-Ala carboxypeptidase activity"/>
    <property type="evidence" value="ECO:0007669"/>
    <property type="project" value="UniProtKB-EC"/>
</dbReference>
<keyword evidence="17" id="KW-1185">Reference proteome</keyword>
<dbReference type="InterPro" id="IPR050515">
    <property type="entry name" value="Beta-lactam/transpept"/>
</dbReference>
<evidence type="ECO:0000256" key="9">
    <source>
        <dbReference type="ARBA" id="ARBA00022960"/>
    </source>
</evidence>
<dbReference type="Gene3D" id="3.30.1390.30">
    <property type="entry name" value="Penicillin-binding protein 2a, domain 3"/>
    <property type="match status" value="1"/>
</dbReference>
<dbReference type="SUPFAM" id="SSF56519">
    <property type="entry name" value="Penicillin binding protein dimerisation domain"/>
    <property type="match status" value="1"/>
</dbReference>
<comment type="caution">
    <text evidence="16">The sequence shown here is derived from an EMBL/GenBank/DDBJ whole genome shotgun (WGS) entry which is preliminary data.</text>
</comment>
<accession>A0ABU3Y499</accession>
<evidence type="ECO:0000256" key="1">
    <source>
        <dbReference type="ARBA" id="ARBA00004167"/>
    </source>
</evidence>
<dbReference type="RefSeq" id="WP_317225429.1">
    <property type="nucleotide sequence ID" value="NZ_JAWJEJ010000001.1"/>
</dbReference>
<evidence type="ECO:0000256" key="4">
    <source>
        <dbReference type="ARBA" id="ARBA00022519"/>
    </source>
</evidence>
<evidence type="ECO:0000259" key="15">
    <source>
        <dbReference type="Pfam" id="PF03717"/>
    </source>
</evidence>
<keyword evidence="12" id="KW-0472">Membrane</keyword>
<dbReference type="EC" id="3.4.16.4" evidence="16"/>
<sequence length="663" mass="71647">MARVNEAAQTYSFSRRALLMGGLQGSVALVLAGRMTWLSVFENERYKLLAESNRVNLTLSPPRRGWIVDRNGQPIANNRTDFRVDLIPDRLEKRAETLATLQQILALTPEDMARIDTDIERAAGFQPVQVKENLNWEQYAAISVRTPEMPGVAPTRGFARNYPLGAGVAHLVGYVGAASAEQFKATKDPLMVTPGFKLGKDGLEKTLEDRLRGKPGAKRVEVTARGKLVRELATREDVPGETIKLTIDAGLQDYAARRLGEESGSVTVFDCLTGHILAIVSMPAYDPNSFSDGISNSEWKMLSEDDHLPLMNKTLQGLYPPGSTFKPATALAALTAGIDPTRTVYCNGGYTLGNRRFGCLGRHGPMTMHTAIARSCNTYFYTVGREIGIDRIAAAARALGFGAEFELPVPSQRYGTIPDEAWKQRKYKQTWTQSDTLNAAIGQGYVLVSPFQLALSAARIASGRLVEPSLLHAAARNYPPLPFPPEHLAIVRGGMDEVVNGHGTAGASKLPFPNIRMGGKTGTAQVRRIMDANRGQGGAWKYRDHGLFVCFAPVDNPRYAASVVIEHGMGGARAAAPVAKDVLTWLFDREKAMTRLTELEAGWGGDIATRMAKKAAAYNAARAAPPPPVPEDPAAAASNVVSEAANATVPLGDVATRNQTGIE</sequence>
<keyword evidence="6" id="KW-0645">Protease</keyword>
<reference evidence="16 17" key="1">
    <citation type="submission" date="2023-10" db="EMBL/GenBank/DDBJ databases">
        <title>Sphingomonas sp. HF-S4 16S ribosomal RNA gene Genome sequencing and assembly.</title>
        <authorList>
            <person name="Lee H."/>
        </authorList>
    </citation>
    <scope>NUCLEOTIDE SEQUENCE [LARGE SCALE GENOMIC DNA]</scope>
    <source>
        <strain evidence="16 17">HF-S4</strain>
    </source>
</reference>
<keyword evidence="8 16" id="KW-0378">Hydrolase</keyword>
<evidence type="ECO:0000256" key="2">
    <source>
        <dbReference type="ARBA" id="ARBA00004236"/>
    </source>
</evidence>
<organism evidence="16 17">
    <name type="scientific">Sphingomonas agrestis</name>
    <dbReference type="NCBI Taxonomy" id="3080540"/>
    <lineage>
        <taxon>Bacteria</taxon>
        <taxon>Pseudomonadati</taxon>
        <taxon>Pseudomonadota</taxon>
        <taxon>Alphaproteobacteria</taxon>
        <taxon>Sphingomonadales</taxon>
        <taxon>Sphingomonadaceae</taxon>
        <taxon>Sphingomonas</taxon>
    </lineage>
</organism>
<keyword evidence="9" id="KW-0133">Cell shape</keyword>
<keyword evidence="13" id="KW-0961">Cell wall biogenesis/degradation</keyword>
<evidence type="ECO:0000259" key="14">
    <source>
        <dbReference type="Pfam" id="PF00905"/>
    </source>
</evidence>
<dbReference type="InterPro" id="IPR036138">
    <property type="entry name" value="PBP_dimer_sf"/>
</dbReference>
<dbReference type="InterPro" id="IPR017790">
    <property type="entry name" value="Penicillin-binding_protein_2"/>
</dbReference>
<proteinExistence type="predicted"/>
<feature type="domain" description="Penicillin-binding protein dimerisation" evidence="15">
    <location>
        <begin position="61"/>
        <end position="232"/>
    </location>
</feature>
<name>A0ABU3Y499_9SPHN</name>
<evidence type="ECO:0000256" key="5">
    <source>
        <dbReference type="ARBA" id="ARBA00022645"/>
    </source>
</evidence>
<gene>
    <name evidence="16" type="primary">mrdA</name>
    <name evidence="16" type="ORF">RZN05_04510</name>
</gene>
<keyword evidence="11" id="KW-1133">Transmembrane helix</keyword>
<keyword evidence="3" id="KW-1003">Cell membrane</keyword>
<dbReference type="Pfam" id="PF03717">
    <property type="entry name" value="PBP_dimer"/>
    <property type="match status" value="1"/>
</dbReference>
<evidence type="ECO:0000256" key="3">
    <source>
        <dbReference type="ARBA" id="ARBA00022475"/>
    </source>
</evidence>
<evidence type="ECO:0000256" key="7">
    <source>
        <dbReference type="ARBA" id="ARBA00022692"/>
    </source>
</evidence>
<evidence type="ECO:0000256" key="8">
    <source>
        <dbReference type="ARBA" id="ARBA00022801"/>
    </source>
</evidence>
<dbReference type="InterPro" id="IPR012338">
    <property type="entry name" value="Beta-lactam/transpept-like"/>
</dbReference>
<evidence type="ECO:0000256" key="11">
    <source>
        <dbReference type="ARBA" id="ARBA00022989"/>
    </source>
</evidence>
<dbReference type="Proteomes" id="UP001273531">
    <property type="component" value="Unassembled WGS sequence"/>
</dbReference>
<dbReference type="Gene3D" id="3.40.710.10">
    <property type="entry name" value="DD-peptidase/beta-lactamase superfamily"/>
    <property type="match status" value="1"/>
</dbReference>
<dbReference type="PANTHER" id="PTHR30627">
    <property type="entry name" value="PEPTIDOGLYCAN D,D-TRANSPEPTIDASE"/>
    <property type="match status" value="1"/>
</dbReference>
<dbReference type="InterPro" id="IPR001460">
    <property type="entry name" value="PCN-bd_Tpept"/>
</dbReference>
<dbReference type="SUPFAM" id="SSF56601">
    <property type="entry name" value="beta-lactamase/transpeptidase-like"/>
    <property type="match status" value="1"/>
</dbReference>
<keyword evidence="7" id="KW-0812">Transmembrane</keyword>
<evidence type="ECO:0000256" key="13">
    <source>
        <dbReference type="ARBA" id="ARBA00023316"/>
    </source>
</evidence>
<keyword evidence="10" id="KW-0573">Peptidoglycan synthesis</keyword>
<protein>
    <submittedName>
        <fullName evidence="16">Penicillin-binding protein 2</fullName>
        <ecNumber evidence="16">3.4.16.4</ecNumber>
    </submittedName>
</protein>
<dbReference type="EMBL" id="JAWJEJ010000001">
    <property type="protein sequence ID" value="MDV3456235.1"/>
    <property type="molecule type" value="Genomic_DNA"/>
</dbReference>
<dbReference type="InterPro" id="IPR005311">
    <property type="entry name" value="PBP_dimer"/>
</dbReference>
<keyword evidence="5 16" id="KW-0121">Carboxypeptidase</keyword>
<comment type="subcellular location">
    <subcellularLocation>
        <location evidence="2">Cell membrane</location>
    </subcellularLocation>
    <subcellularLocation>
        <location evidence="1">Membrane</location>
        <topology evidence="1">Single-pass membrane protein</topology>
    </subcellularLocation>
</comment>
<evidence type="ECO:0000313" key="17">
    <source>
        <dbReference type="Proteomes" id="UP001273531"/>
    </source>
</evidence>
<dbReference type="Pfam" id="PF00905">
    <property type="entry name" value="Transpeptidase"/>
    <property type="match status" value="1"/>
</dbReference>
<evidence type="ECO:0000256" key="6">
    <source>
        <dbReference type="ARBA" id="ARBA00022670"/>
    </source>
</evidence>
<evidence type="ECO:0000313" key="16">
    <source>
        <dbReference type="EMBL" id="MDV3456235.1"/>
    </source>
</evidence>
<evidence type="ECO:0000256" key="12">
    <source>
        <dbReference type="ARBA" id="ARBA00023136"/>
    </source>
</evidence>
<feature type="domain" description="Penicillin-binding protein transpeptidase" evidence="14">
    <location>
        <begin position="264"/>
        <end position="583"/>
    </location>
</feature>